<organism evidence="2 3">
    <name type="scientific">Melghiribacillus thermohalophilus</name>
    <dbReference type="NCBI Taxonomy" id="1324956"/>
    <lineage>
        <taxon>Bacteria</taxon>
        <taxon>Bacillati</taxon>
        <taxon>Bacillota</taxon>
        <taxon>Bacilli</taxon>
        <taxon>Bacillales</taxon>
        <taxon>Bacillaceae</taxon>
        <taxon>Melghiribacillus</taxon>
    </lineage>
</organism>
<dbReference type="RefSeq" id="WP_132370018.1">
    <property type="nucleotide sequence ID" value="NZ_SMAN01000001.1"/>
</dbReference>
<evidence type="ECO:0000313" key="2">
    <source>
        <dbReference type="EMBL" id="TCT26729.1"/>
    </source>
</evidence>
<comment type="caution">
    <text evidence="2">The sequence shown here is derived from an EMBL/GenBank/DDBJ whole genome shotgun (WGS) entry which is preliminary data.</text>
</comment>
<feature type="domain" description="Ribosomal protein eL8/eL30/eS12/Gadd45" evidence="1">
    <location>
        <begin position="8"/>
        <end position="93"/>
    </location>
</feature>
<name>A0A4R3NAT1_9BACI</name>
<keyword evidence="2" id="KW-0689">Ribosomal protein</keyword>
<reference evidence="2 3" key="1">
    <citation type="submission" date="2019-03" db="EMBL/GenBank/DDBJ databases">
        <title>Genomic Encyclopedia of Type Strains, Phase IV (KMG-IV): sequencing the most valuable type-strain genomes for metagenomic binning, comparative biology and taxonomic classification.</title>
        <authorList>
            <person name="Goeker M."/>
        </authorList>
    </citation>
    <scope>NUCLEOTIDE SEQUENCE [LARGE SCALE GENOMIC DNA]</scope>
    <source>
        <strain evidence="2 3">DSM 25894</strain>
    </source>
</reference>
<sequence>MNKNYLNMLGLAFRAGKCTIGEEAIVKNIQQNKIKLLLIANDASANTLKKLTDKCKFYHVPYVVVDDRATLSHAIGKVGRVAVGIHDQGFADKIASLLDESYRG</sequence>
<dbReference type="InterPro" id="IPR029064">
    <property type="entry name" value="Ribosomal_eL30-like_sf"/>
</dbReference>
<dbReference type="SUPFAM" id="SSF55315">
    <property type="entry name" value="L30e-like"/>
    <property type="match status" value="1"/>
</dbReference>
<dbReference type="Gene3D" id="3.30.1330.30">
    <property type="match status" value="1"/>
</dbReference>
<dbReference type="GO" id="GO:0005840">
    <property type="term" value="C:ribosome"/>
    <property type="evidence" value="ECO:0007669"/>
    <property type="project" value="UniProtKB-KW"/>
</dbReference>
<dbReference type="OrthoDB" id="9794863at2"/>
<dbReference type="EMBL" id="SMAN01000001">
    <property type="protein sequence ID" value="TCT26729.1"/>
    <property type="molecule type" value="Genomic_DNA"/>
</dbReference>
<keyword evidence="2" id="KW-0687">Ribonucleoprotein</keyword>
<evidence type="ECO:0000259" key="1">
    <source>
        <dbReference type="Pfam" id="PF01248"/>
    </source>
</evidence>
<dbReference type="Proteomes" id="UP000294650">
    <property type="component" value="Unassembled WGS sequence"/>
</dbReference>
<dbReference type="InterPro" id="IPR004038">
    <property type="entry name" value="Ribosomal_eL8/eL30/eS12/Gad45"/>
</dbReference>
<dbReference type="NCBIfam" id="NF005825">
    <property type="entry name" value="PRK07714.1"/>
    <property type="match status" value="1"/>
</dbReference>
<dbReference type="AlphaFoldDB" id="A0A4R3NAT1"/>
<evidence type="ECO:0000313" key="3">
    <source>
        <dbReference type="Proteomes" id="UP000294650"/>
    </source>
</evidence>
<gene>
    <name evidence="2" type="ORF">EDD68_10182</name>
</gene>
<keyword evidence="3" id="KW-1185">Reference proteome</keyword>
<protein>
    <submittedName>
        <fullName evidence="2">Ribosomal protein L7Ae-like RNA K-turn-binding protein</fullName>
    </submittedName>
</protein>
<proteinExistence type="predicted"/>
<dbReference type="Pfam" id="PF01248">
    <property type="entry name" value="Ribosomal_L7Ae"/>
    <property type="match status" value="1"/>
</dbReference>
<accession>A0A4R3NAT1</accession>